<reference evidence="2" key="1">
    <citation type="journal article" date="2015" name="Nature">
        <title>Complex archaea that bridge the gap between prokaryotes and eukaryotes.</title>
        <authorList>
            <person name="Spang A."/>
            <person name="Saw J.H."/>
            <person name="Jorgensen S.L."/>
            <person name="Zaremba-Niedzwiedzka K."/>
            <person name="Martijn J."/>
            <person name="Lind A.E."/>
            <person name="van Eijk R."/>
            <person name="Schleper C."/>
            <person name="Guy L."/>
            <person name="Ettema T.J."/>
        </authorList>
    </citation>
    <scope>NUCLEOTIDE SEQUENCE</scope>
</reference>
<dbReference type="AlphaFoldDB" id="A0A0F9DR03"/>
<dbReference type="EMBL" id="LAZR01030567">
    <property type="protein sequence ID" value="KKL56221.1"/>
    <property type="molecule type" value="Genomic_DNA"/>
</dbReference>
<evidence type="ECO:0000259" key="1">
    <source>
        <dbReference type="Pfam" id="PF12705"/>
    </source>
</evidence>
<organism evidence="2">
    <name type="scientific">marine sediment metagenome</name>
    <dbReference type="NCBI Taxonomy" id="412755"/>
    <lineage>
        <taxon>unclassified sequences</taxon>
        <taxon>metagenomes</taxon>
        <taxon>ecological metagenomes</taxon>
    </lineage>
</organism>
<name>A0A0F9DR03_9ZZZZ</name>
<accession>A0A0F9DR03</accession>
<proteinExistence type="predicted"/>
<comment type="caution">
    <text evidence="2">The sequence shown here is derived from an EMBL/GenBank/DDBJ whole genome shotgun (WGS) entry which is preliminary data.</text>
</comment>
<protein>
    <recommendedName>
        <fullName evidence="1">PD-(D/E)XK endonuclease-like domain-containing protein</fullName>
    </recommendedName>
</protein>
<feature type="domain" description="PD-(D/E)XK endonuclease-like" evidence="1">
    <location>
        <begin position="8"/>
        <end position="288"/>
    </location>
</feature>
<gene>
    <name evidence="2" type="ORF">LCGC14_2247570</name>
</gene>
<dbReference type="InterPro" id="IPR038726">
    <property type="entry name" value="PDDEXK_AddAB-type"/>
</dbReference>
<evidence type="ECO:0000313" key="2">
    <source>
        <dbReference type="EMBL" id="KKL56221.1"/>
    </source>
</evidence>
<dbReference type="Pfam" id="PF12705">
    <property type="entry name" value="PDDEXK_1"/>
    <property type="match status" value="1"/>
</dbReference>
<sequence length="323" mass="37601">MVQFFDNTKVSTHIKCERKFFFRHELHWASEESPYKADWGSCWHSAMDVLWPEMCGKVSNGRDLRLALTRRATDGFMEKWGELGYSVAPEVYEALSPHTPTTATEMLWEYIEARAPILETHELLAVEVPFAVPLWPDRDDIWYCGRLDKVTKHRGKVIVWDHKSTGQYKKNGYFRASFTENFSPDRQIDGYSYAARILYPDANPDELWIDAALVHKTVHEGFGIIPVKRHIDQLDSWLWATRQEVQRILDNEAIMDLTTKDQPFMPAFRQNTANCFDFGSPCQYLDQCKMWSNPIGRVVPPGMKVEEWSPFDVLQLDRLGMVK</sequence>